<dbReference type="AlphaFoldDB" id="A0A6N6MCV8"/>
<organism evidence="3 4">
    <name type="scientific">Salibacter halophilus</name>
    <dbReference type="NCBI Taxonomy" id="1803916"/>
    <lineage>
        <taxon>Bacteria</taxon>
        <taxon>Pseudomonadati</taxon>
        <taxon>Bacteroidota</taxon>
        <taxon>Flavobacteriia</taxon>
        <taxon>Flavobacteriales</taxon>
        <taxon>Salibacteraceae</taxon>
        <taxon>Salibacter</taxon>
    </lineage>
</organism>
<accession>A0A6N6MCV8</accession>
<protein>
    <submittedName>
        <fullName evidence="3">Hpt domain-containing protein</fullName>
    </submittedName>
</protein>
<dbReference type="RefSeq" id="WP_151166940.1">
    <property type="nucleotide sequence ID" value="NZ_WACR01000003.1"/>
</dbReference>
<dbReference type="EMBL" id="WACR01000003">
    <property type="protein sequence ID" value="KAB1065238.1"/>
    <property type="molecule type" value="Genomic_DNA"/>
</dbReference>
<proteinExistence type="predicted"/>
<gene>
    <name evidence="3" type="ORF">F3059_04590</name>
</gene>
<evidence type="ECO:0000259" key="2">
    <source>
        <dbReference type="PROSITE" id="PS50894"/>
    </source>
</evidence>
<dbReference type="GO" id="GO:0004672">
    <property type="term" value="F:protein kinase activity"/>
    <property type="evidence" value="ECO:0007669"/>
    <property type="project" value="UniProtKB-ARBA"/>
</dbReference>
<evidence type="ECO:0000256" key="1">
    <source>
        <dbReference type="PROSITE-ProRule" id="PRU00110"/>
    </source>
</evidence>
<reference evidence="3 4" key="1">
    <citation type="submission" date="2019-09" db="EMBL/GenBank/DDBJ databases">
        <title>Genomes of Cryomorphaceae.</title>
        <authorList>
            <person name="Bowman J.P."/>
        </authorList>
    </citation>
    <scope>NUCLEOTIDE SEQUENCE [LARGE SCALE GENOMIC DNA]</scope>
    <source>
        <strain evidence="3 4">KCTC 52047</strain>
    </source>
</reference>
<dbReference type="GO" id="GO:0000160">
    <property type="term" value="P:phosphorelay signal transduction system"/>
    <property type="evidence" value="ECO:0007669"/>
    <property type="project" value="InterPro"/>
</dbReference>
<keyword evidence="4" id="KW-1185">Reference proteome</keyword>
<dbReference type="InterPro" id="IPR008207">
    <property type="entry name" value="Sig_transdc_His_kin_Hpt_dom"/>
</dbReference>
<dbReference type="PROSITE" id="PS50894">
    <property type="entry name" value="HPT"/>
    <property type="match status" value="1"/>
</dbReference>
<dbReference type="Gene3D" id="1.20.120.160">
    <property type="entry name" value="HPT domain"/>
    <property type="match status" value="1"/>
</dbReference>
<evidence type="ECO:0000313" key="4">
    <source>
        <dbReference type="Proteomes" id="UP000435357"/>
    </source>
</evidence>
<dbReference type="SUPFAM" id="SSF47226">
    <property type="entry name" value="Histidine-containing phosphotransfer domain, HPT domain"/>
    <property type="match status" value="1"/>
</dbReference>
<dbReference type="Proteomes" id="UP000435357">
    <property type="component" value="Unassembled WGS sequence"/>
</dbReference>
<name>A0A6N6MCV8_9FLAO</name>
<comment type="caution">
    <text evidence="3">The sequence shown here is derived from an EMBL/GenBank/DDBJ whole genome shotgun (WGS) entry which is preliminary data.</text>
</comment>
<dbReference type="OrthoDB" id="7478530at2"/>
<evidence type="ECO:0000313" key="3">
    <source>
        <dbReference type="EMBL" id="KAB1065238.1"/>
    </source>
</evidence>
<sequence length="113" mass="13145">MSEKLYSLEFVQEMSGGNEEFTKQLIELFIESVPESIEKINKFYEDEEYEKLGKEAHKLKSTIQTVQIPSFIEKIKDMEHIGKTGEELDKLPGLMKEFNEIMPKAVEQIKSEV</sequence>
<feature type="domain" description="HPt" evidence="2">
    <location>
        <begin position="18"/>
        <end position="113"/>
    </location>
</feature>
<keyword evidence="1" id="KW-0597">Phosphoprotein</keyword>
<feature type="modified residue" description="Phosphohistidine" evidence="1">
    <location>
        <position position="57"/>
    </location>
</feature>
<dbReference type="InterPro" id="IPR036641">
    <property type="entry name" value="HPT_dom_sf"/>
</dbReference>
<dbReference type="Pfam" id="PF01627">
    <property type="entry name" value="Hpt"/>
    <property type="match status" value="1"/>
</dbReference>